<dbReference type="InterPro" id="IPR002125">
    <property type="entry name" value="CMP_dCMP_dom"/>
</dbReference>
<evidence type="ECO:0000313" key="2">
    <source>
        <dbReference type="EMBL" id="KPX81491.1"/>
    </source>
</evidence>
<dbReference type="PANTHER" id="PTHR11079">
    <property type="entry name" value="CYTOSINE DEAMINASE FAMILY MEMBER"/>
    <property type="match status" value="1"/>
</dbReference>
<dbReference type="PANTHER" id="PTHR11079:SF162">
    <property type="entry name" value="RIBOFLAVIN BIOSYNTHESIS PROTEIN PYRD, CHLOROPLASTIC"/>
    <property type="match status" value="1"/>
</dbReference>
<proteinExistence type="predicted"/>
<dbReference type="AlphaFoldDB" id="A0A0P9WDR3"/>
<dbReference type="PROSITE" id="PS51747">
    <property type="entry name" value="CYT_DCMP_DEAMINASES_2"/>
    <property type="match status" value="1"/>
</dbReference>
<dbReference type="Proteomes" id="UP000050469">
    <property type="component" value="Unassembled WGS sequence"/>
</dbReference>
<dbReference type="Gene3D" id="3.40.140.10">
    <property type="entry name" value="Cytidine Deaminase, domain 2"/>
    <property type="match status" value="1"/>
</dbReference>
<reference evidence="2 3" key="1">
    <citation type="submission" date="2015-09" db="EMBL/GenBank/DDBJ databases">
        <title>Genome announcement of multiple Pseudomonas syringae strains.</title>
        <authorList>
            <person name="Thakur S."/>
            <person name="Wang P.W."/>
            <person name="Gong Y."/>
            <person name="Weir B.S."/>
            <person name="Guttman D.S."/>
        </authorList>
    </citation>
    <scope>NUCLEOTIDE SEQUENCE [LARGE SCALE GENOMIC DNA]</scope>
    <source>
        <strain evidence="2 3">ICMP7840</strain>
    </source>
</reference>
<dbReference type="Pfam" id="PF00383">
    <property type="entry name" value="dCMP_cyt_deam_1"/>
    <property type="match status" value="1"/>
</dbReference>
<dbReference type="PATRIC" id="fig|251724.3.peg.58"/>
<protein>
    <submittedName>
        <fullName evidence="2">Diaminohydroxyphosphoribosylaminopyrimidine deaminase</fullName>
    </submittedName>
</protein>
<organism evidence="2 3">
    <name type="scientific">Pseudomonas amygdali pv. photiniae</name>
    <dbReference type="NCBI Taxonomy" id="251724"/>
    <lineage>
        <taxon>Bacteria</taxon>
        <taxon>Pseudomonadati</taxon>
        <taxon>Pseudomonadota</taxon>
        <taxon>Gammaproteobacteria</taxon>
        <taxon>Pseudomonadales</taxon>
        <taxon>Pseudomonadaceae</taxon>
        <taxon>Pseudomonas</taxon>
        <taxon>Pseudomonas amygdali</taxon>
    </lineage>
</organism>
<name>A0A0P9WDR3_PSEA0</name>
<dbReference type="CDD" id="cd01284">
    <property type="entry name" value="Riboflavin_deaminase-reductase"/>
    <property type="match status" value="1"/>
</dbReference>
<feature type="domain" description="CMP/dCMP-type deaminase" evidence="1">
    <location>
        <begin position="6"/>
        <end position="121"/>
    </location>
</feature>
<dbReference type="InterPro" id="IPR016193">
    <property type="entry name" value="Cytidine_deaminase-like"/>
</dbReference>
<gene>
    <name evidence="2" type="ORF">ALO53_102842</name>
</gene>
<accession>A0A0P9WDR3</accession>
<sequence>MTEQAALDVHYMARALELARNGLYSTHPNPRVGCVIVRDGQIVGEGWHVRAGEPHAEVHALRQAGELARGATAYVTLEPCSHQGRTLRRPVPMRWSTPGWRGSSRPCRTPTLTCPVVACCA</sequence>
<dbReference type="SUPFAM" id="SSF53927">
    <property type="entry name" value="Cytidine deaminase-like"/>
    <property type="match status" value="1"/>
</dbReference>
<dbReference type="EMBL" id="LJQO01000017">
    <property type="protein sequence ID" value="KPX81491.1"/>
    <property type="molecule type" value="Genomic_DNA"/>
</dbReference>
<dbReference type="GO" id="GO:0008835">
    <property type="term" value="F:diaminohydroxyphosphoribosylaminopyrimidine deaminase activity"/>
    <property type="evidence" value="ECO:0007669"/>
    <property type="project" value="TreeGrafter"/>
</dbReference>
<evidence type="ECO:0000259" key="1">
    <source>
        <dbReference type="PROSITE" id="PS51747"/>
    </source>
</evidence>
<comment type="caution">
    <text evidence="2">The sequence shown here is derived from an EMBL/GenBank/DDBJ whole genome shotgun (WGS) entry which is preliminary data.</text>
</comment>
<evidence type="ECO:0000313" key="3">
    <source>
        <dbReference type="Proteomes" id="UP000050469"/>
    </source>
</evidence>